<feature type="transmembrane region" description="Helical" evidence="6">
    <location>
        <begin position="176"/>
        <end position="193"/>
    </location>
</feature>
<dbReference type="GO" id="GO:0006629">
    <property type="term" value="P:lipid metabolic process"/>
    <property type="evidence" value="ECO:0007669"/>
    <property type="project" value="UniProtKB-KW"/>
</dbReference>
<keyword evidence="6" id="KW-0812">Transmembrane</keyword>
<dbReference type="AlphaFoldDB" id="A0A0D9ZZ29"/>
<evidence type="ECO:0000256" key="2">
    <source>
        <dbReference type="ARBA" id="ARBA00022525"/>
    </source>
</evidence>
<keyword evidence="2" id="KW-0964">Secreted</keyword>
<dbReference type="EnsemblPlants" id="OGLUM05G17100.2">
    <property type="protein sequence ID" value="OGLUM05G17100.2"/>
    <property type="gene ID" value="OGLUM05G17100"/>
</dbReference>
<accession>A0A0D9ZZ29</accession>
<dbReference type="SUPFAM" id="SSF53474">
    <property type="entry name" value="alpha/beta-Hydrolases"/>
    <property type="match status" value="1"/>
</dbReference>
<keyword evidence="3" id="KW-0732">Signal</keyword>
<dbReference type="InterPro" id="IPR029058">
    <property type="entry name" value="AB_hydrolase_fold"/>
</dbReference>
<reference evidence="8" key="2">
    <citation type="submission" date="2018-05" db="EMBL/GenBank/DDBJ databases">
        <title>OgluRS3 (Oryza glumaepatula Reference Sequence Version 3).</title>
        <authorList>
            <person name="Zhang J."/>
            <person name="Kudrna D."/>
            <person name="Lee S."/>
            <person name="Talag J."/>
            <person name="Welchert J."/>
            <person name="Wing R.A."/>
        </authorList>
    </citation>
    <scope>NUCLEOTIDE SEQUENCE [LARGE SCALE GENOMIC DNA]</scope>
</reference>
<dbReference type="Gene3D" id="3.40.50.1820">
    <property type="entry name" value="alpha/beta hydrolase"/>
    <property type="match status" value="1"/>
</dbReference>
<evidence type="ECO:0000256" key="4">
    <source>
        <dbReference type="ARBA" id="ARBA00022801"/>
    </source>
</evidence>
<dbReference type="Proteomes" id="UP000026961">
    <property type="component" value="Chromosome 5"/>
</dbReference>
<evidence type="ECO:0000256" key="5">
    <source>
        <dbReference type="ARBA" id="ARBA00023098"/>
    </source>
</evidence>
<dbReference type="PANTHER" id="PTHR34043">
    <property type="entry name" value="ALPHA/BETA-HYDROLASES SUPERFAMILY PROTEIN"/>
    <property type="match status" value="1"/>
</dbReference>
<reference evidence="8" key="1">
    <citation type="submission" date="2015-04" db="UniProtKB">
        <authorList>
            <consortium name="EnsemblPlants"/>
        </authorList>
    </citation>
    <scope>IDENTIFICATION</scope>
</reference>
<dbReference type="Pfam" id="PF24708">
    <property type="entry name" value="Lip_C"/>
    <property type="match status" value="1"/>
</dbReference>
<dbReference type="eggNOG" id="ENOG502QPNZ">
    <property type="taxonomic scope" value="Eukaryota"/>
</dbReference>
<dbReference type="InterPro" id="IPR056304">
    <property type="entry name" value="Lip-like_C"/>
</dbReference>
<sequence>MARFILSLLELGVSATVHLLFGLYVFSTAVAADISQAAAASGCLLLRRPAAPGLVNVAAAGEEEERRGAAPVVLDGSPPPIVLVHGIFGFGKGRLGGLSYFAGAEKKDDRVLVPDLGSLTSIHDRARELFYYLKGGQVDYGEEHSKVFGHTRFGRTYDTGCEGAASDACRQGKQEFRAFLFLGGIMLTLIMWFERNGSCDECMPNAFPGHDTSEDWVLSLTSLSGALNGTTRTYYDGMLAEDGRSMKSICLLQLCRIGVIVYDWLDIPWLKNYYNFGFDHFEMSWRKVGLSGLIDLLLGHTGPFASGDWILPDLTIQGSLKLNSTLRTFPNTFYFSYATKRTRKLFGITVPSSVLGIHPMLFLRVLQMCMWRHPQNAPLPYKGYRDEDWEDNDGALNTISMTHPRIPTEHPNRLVVDDSDCHPLQPGIWYYKIIEADHILFIVNRERAGVQFDLLYDGIFQRCRKHAFRRSPPTVPNESSQSQ</sequence>
<feature type="domain" description="Lipase-like C-terminal" evidence="7">
    <location>
        <begin position="80"/>
        <end position="201"/>
    </location>
</feature>
<evidence type="ECO:0000256" key="6">
    <source>
        <dbReference type="SAM" id="Phobius"/>
    </source>
</evidence>
<dbReference type="PANTHER" id="PTHR34043:SF3">
    <property type="entry name" value="ALPHA_BETA-HYDROLASES SUPERFAMILY PROTEIN"/>
    <property type="match status" value="1"/>
</dbReference>
<evidence type="ECO:0000313" key="8">
    <source>
        <dbReference type="EnsemblPlants" id="OGLUM05G17100.2"/>
    </source>
</evidence>
<protein>
    <recommendedName>
        <fullName evidence="7">Lipase-like C-terminal domain-containing protein</fullName>
    </recommendedName>
</protein>
<keyword evidence="6" id="KW-0472">Membrane</keyword>
<keyword evidence="4" id="KW-0378">Hydrolase</keyword>
<evidence type="ECO:0000259" key="7">
    <source>
        <dbReference type="Pfam" id="PF24708"/>
    </source>
</evidence>
<dbReference type="Gramene" id="OGLUM05G17100.2">
    <property type="protein sequence ID" value="OGLUM05G17100.2"/>
    <property type="gene ID" value="OGLUM05G17100"/>
</dbReference>
<evidence type="ECO:0000256" key="3">
    <source>
        <dbReference type="ARBA" id="ARBA00022729"/>
    </source>
</evidence>
<name>A0A0D9ZZ29_9ORYZ</name>
<keyword evidence="6" id="KW-1133">Transmembrane helix</keyword>
<organism evidence="8">
    <name type="scientific">Oryza glumipatula</name>
    <dbReference type="NCBI Taxonomy" id="40148"/>
    <lineage>
        <taxon>Eukaryota</taxon>
        <taxon>Viridiplantae</taxon>
        <taxon>Streptophyta</taxon>
        <taxon>Embryophyta</taxon>
        <taxon>Tracheophyta</taxon>
        <taxon>Spermatophyta</taxon>
        <taxon>Magnoliopsida</taxon>
        <taxon>Liliopsida</taxon>
        <taxon>Poales</taxon>
        <taxon>Poaceae</taxon>
        <taxon>BOP clade</taxon>
        <taxon>Oryzoideae</taxon>
        <taxon>Oryzeae</taxon>
        <taxon>Oryzinae</taxon>
        <taxon>Oryza</taxon>
    </lineage>
</organism>
<proteinExistence type="predicted"/>
<dbReference type="GO" id="GO:0016787">
    <property type="term" value="F:hydrolase activity"/>
    <property type="evidence" value="ECO:0007669"/>
    <property type="project" value="UniProtKB-KW"/>
</dbReference>
<keyword evidence="9" id="KW-1185">Reference proteome</keyword>
<comment type="subcellular location">
    <subcellularLocation>
        <location evidence="1">Secreted</location>
    </subcellularLocation>
</comment>
<evidence type="ECO:0000256" key="1">
    <source>
        <dbReference type="ARBA" id="ARBA00004613"/>
    </source>
</evidence>
<evidence type="ECO:0000313" key="9">
    <source>
        <dbReference type="Proteomes" id="UP000026961"/>
    </source>
</evidence>
<dbReference type="GO" id="GO:0005576">
    <property type="term" value="C:extracellular region"/>
    <property type="evidence" value="ECO:0007669"/>
    <property type="project" value="UniProtKB-SubCell"/>
</dbReference>
<dbReference type="STRING" id="40148.A0A0D9ZZ29"/>
<keyword evidence="5" id="KW-0443">Lipid metabolism</keyword>